<accession>A0A0F9ITL0</accession>
<feature type="non-terminal residue" evidence="2">
    <location>
        <position position="634"/>
    </location>
</feature>
<dbReference type="InterPro" id="IPR010090">
    <property type="entry name" value="Phage_tape_meas"/>
</dbReference>
<evidence type="ECO:0000313" key="2">
    <source>
        <dbReference type="EMBL" id="KKL90417.1"/>
    </source>
</evidence>
<dbReference type="Pfam" id="PF10145">
    <property type="entry name" value="PhageMin_Tail"/>
    <property type="match status" value="1"/>
</dbReference>
<evidence type="ECO:0000259" key="1">
    <source>
        <dbReference type="Pfam" id="PF10145"/>
    </source>
</evidence>
<comment type="caution">
    <text evidence="2">The sequence shown here is derived from an EMBL/GenBank/DDBJ whole genome shotgun (WGS) entry which is preliminary data.</text>
</comment>
<dbReference type="NCBIfam" id="TIGR01760">
    <property type="entry name" value="tape_meas_TP901"/>
    <property type="match status" value="1"/>
</dbReference>
<organism evidence="2">
    <name type="scientific">marine sediment metagenome</name>
    <dbReference type="NCBI Taxonomy" id="412755"/>
    <lineage>
        <taxon>unclassified sequences</taxon>
        <taxon>metagenomes</taxon>
        <taxon>ecological metagenomes</taxon>
    </lineage>
</organism>
<proteinExistence type="predicted"/>
<protein>
    <recommendedName>
        <fullName evidence="1">Phage tail tape measure protein domain-containing protein</fullName>
    </recommendedName>
</protein>
<reference evidence="2" key="1">
    <citation type="journal article" date="2015" name="Nature">
        <title>Complex archaea that bridge the gap between prokaryotes and eukaryotes.</title>
        <authorList>
            <person name="Spang A."/>
            <person name="Saw J.H."/>
            <person name="Jorgensen S.L."/>
            <person name="Zaremba-Niedzwiedzka K."/>
            <person name="Martijn J."/>
            <person name="Lind A.E."/>
            <person name="van Eijk R."/>
            <person name="Schleper C."/>
            <person name="Guy L."/>
            <person name="Ettema T.J."/>
        </authorList>
    </citation>
    <scope>NUCLEOTIDE SEQUENCE</scope>
</reference>
<gene>
    <name evidence="2" type="ORF">LCGC14_1904890</name>
</gene>
<dbReference type="EMBL" id="LAZR01020012">
    <property type="protein sequence ID" value="KKL90417.1"/>
    <property type="molecule type" value="Genomic_DNA"/>
</dbReference>
<dbReference type="AlphaFoldDB" id="A0A0F9ITL0"/>
<name>A0A0F9ITL0_9ZZZZ</name>
<sequence length="634" mass="66651">MAGVSGSQEFAWKLDTSQYIASSKKADAATRKHFQKVSAANKKVTASFTALGRAAVRMGAIVAAATGGISFGVAIKSAAEFDTKVREITTLLGAGVSVNEAFGKSLQGIKKDLLGLTGGLGEAEDLAKAMYDAISAGQKPAAALAFIEKSAKFATAGVTTTAKATDLLTTAMNAFALNSADAVTQSRNMTRVMDVLFKTVELGKTTVDQLAGNLGKVIPTAAFLKVSIEEVGAAMATLTAGGLNTEEATTSLNQAMLNFVTKSDDFKKAGVDIIKVLGDDGMAGAFEKLLELTGGEITAIQKFVPSVRALKGVLGLLRKELDDNGKAIFTFEKNLDKTINSAGAAEAAFQRMQESAGFLGKELKGKLSVILITLGDKLITEFKDDMLDLVVAMEEFFKSGDADKWAKDITQSIRSVVDFFKEYGDELVTIAKVSAAVFVTGKVIAWGEALVIAARNASGFAGVMAGPLGLIALAVGAAVALRELFSAWEKWDQRQSELFIEDTERMRVNFINMSIAARELGIKVSDLQGEFGNWSSVLLAGVAPSESMKAALEKLGITQDELKAATGKVREEMEKQAAALVAEQVAVDAHNKALAEEVKAEELRAAAKAAAAIAVREFTAAVVAEQNAILGRGG</sequence>
<feature type="domain" description="Phage tail tape measure protein" evidence="1">
    <location>
        <begin position="122"/>
        <end position="291"/>
    </location>
</feature>